<organism evidence="1 2">
    <name type="scientific">Ambrosiozyma monospora</name>
    <name type="common">Yeast</name>
    <name type="synonym">Endomycopsis monosporus</name>
    <dbReference type="NCBI Taxonomy" id="43982"/>
    <lineage>
        <taxon>Eukaryota</taxon>
        <taxon>Fungi</taxon>
        <taxon>Dikarya</taxon>
        <taxon>Ascomycota</taxon>
        <taxon>Saccharomycotina</taxon>
        <taxon>Pichiomycetes</taxon>
        <taxon>Pichiales</taxon>
        <taxon>Pichiaceae</taxon>
        <taxon>Ambrosiozyma</taxon>
    </lineage>
</organism>
<proteinExistence type="predicted"/>
<accession>A0ACB5T5Q4</accession>
<comment type="caution">
    <text evidence="1">The sequence shown here is derived from an EMBL/GenBank/DDBJ whole genome shotgun (WGS) entry which is preliminary data.</text>
</comment>
<evidence type="ECO:0000313" key="1">
    <source>
        <dbReference type="EMBL" id="GME80980.1"/>
    </source>
</evidence>
<gene>
    <name evidence="1" type="ORF">Amon02_000469700</name>
</gene>
<dbReference type="Proteomes" id="UP001165064">
    <property type="component" value="Unassembled WGS sequence"/>
</dbReference>
<evidence type="ECO:0000313" key="2">
    <source>
        <dbReference type="Proteomes" id="UP001165064"/>
    </source>
</evidence>
<protein>
    <submittedName>
        <fullName evidence="1">Unnamed protein product</fullName>
    </submittedName>
</protein>
<dbReference type="EMBL" id="BSXS01003286">
    <property type="protein sequence ID" value="GME80980.1"/>
    <property type="molecule type" value="Genomic_DNA"/>
</dbReference>
<keyword evidence="2" id="KW-1185">Reference proteome</keyword>
<name>A0ACB5T5Q4_AMBMO</name>
<reference evidence="1" key="1">
    <citation type="submission" date="2023-04" db="EMBL/GenBank/DDBJ databases">
        <title>Ambrosiozyma monospora NBRC 10751.</title>
        <authorList>
            <person name="Ichikawa N."/>
            <person name="Sato H."/>
            <person name="Tonouchi N."/>
        </authorList>
    </citation>
    <scope>NUCLEOTIDE SEQUENCE</scope>
    <source>
        <strain evidence="1">NBRC 10751</strain>
    </source>
</reference>
<sequence length="170" mass="18620">MSTTLAAPATPSDFFLSHYRSHSDSTNSKSYNYDKMVQPRLFMEGATIQNSSRKRAYHQVFPDSNDSISSKSKKAKSAPSSPVIFLDSPGKKLPGTPHTTPVKLPELPLTPPSNSITSPELYKMDGPQALKSPLASPRPHSMVNTPPDSQNTSPKQFSRILKSSYKPSTQ</sequence>